<proteinExistence type="predicted"/>
<protein>
    <submittedName>
        <fullName evidence="1">Uncharacterized protein</fullName>
    </submittedName>
</protein>
<sequence length="76" mass="9535">MLSQRMAEKSEFIRFEFVNLQFTIYRNKLWQIFCHNNNQMKLIDCNFQFKWINWIAKELKWKNLVTVPVQFDRFIN</sequence>
<reference evidence="1" key="2">
    <citation type="journal article" date="2022" name="Res Sq">
        <title>Comparative Genomics Reveals Insights into the Divergent Evolution of Astigmatic Mites and Household Pest Adaptations.</title>
        <authorList>
            <person name="Xiong Q."/>
            <person name="Wan A.T.-Y."/>
            <person name="Liu X.-Y."/>
            <person name="Fung C.S.-H."/>
            <person name="Xiao X."/>
            <person name="Malainual N."/>
            <person name="Hou J."/>
            <person name="Wang L."/>
            <person name="Wang M."/>
            <person name="Yang K."/>
            <person name="Cui Y."/>
            <person name="Leung E."/>
            <person name="Nong W."/>
            <person name="Shin S.-K."/>
            <person name="Au S."/>
            <person name="Jeong K.Y."/>
            <person name="Chew F.T."/>
            <person name="Hui J."/>
            <person name="Leung T.F."/>
            <person name="Tungtrongchitr A."/>
            <person name="Zhong N."/>
            <person name="Liu Z."/>
            <person name="Tsui S."/>
        </authorList>
    </citation>
    <scope>NUCLEOTIDE SEQUENCE</scope>
    <source>
        <strain evidence="1">Derf</strain>
        <tissue evidence="1">Whole organism</tissue>
    </source>
</reference>
<evidence type="ECO:0000313" key="2">
    <source>
        <dbReference type="Proteomes" id="UP000790347"/>
    </source>
</evidence>
<keyword evidence="2" id="KW-1185">Reference proteome</keyword>
<organism evidence="1 2">
    <name type="scientific">Dermatophagoides farinae</name>
    <name type="common">American house dust mite</name>
    <dbReference type="NCBI Taxonomy" id="6954"/>
    <lineage>
        <taxon>Eukaryota</taxon>
        <taxon>Metazoa</taxon>
        <taxon>Ecdysozoa</taxon>
        <taxon>Arthropoda</taxon>
        <taxon>Chelicerata</taxon>
        <taxon>Arachnida</taxon>
        <taxon>Acari</taxon>
        <taxon>Acariformes</taxon>
        <taxon>Sarcoptiformes</taxon>
        <taxon>Astigmata</taxon>
        <taxon>Psoroptidia</taxon>
        <taxon>Analgoidea</taxon>
        <taxon>Pyroglyphidae</taxon>
        <taxon>Dermatophagoidinae</taxon>
        <taxon>Dermatophagoides</taxon>
    </lineage>
</organism>
<dbReference type="Proteomes" id="UP000790347">
    <property type="component" value="Unassembled WGS sequence"/>
</dbReference>
<gene>
    <name evidence="1" type="ORF">DERF_001877</name>
</gene>
<reference evidence="1" key="1">
    <citation type="submission" date="2013-05" db="EMBL/GenBank/DDBJ databases">
        <authorList>
            <person name="Yim A.K.Y."/>
            <person name="Chan T.F."/>
            <person name="Ji K.M."/>
            <person name="Liu X.Y."/>
            <person name="Zhou J.W."/>
            <person name="Li R.Q."/>
            <person name="Yang K.Y."/>
            <person name="Li J."/>
            <person name="Li M."/>
            <person name="Law P.T.W."/>
            <person name="Wu Y.L."/>
            <person name="Cai Z.L."/>
            <person name="Qin H."/>
            <person name="Bao Y."/>
            <person name="Leung R.K.K."/>
            <person name="Ng P.K.S."/>
            <person name="Zou J."/>
            <person name="Zhong X.J."/>
            <person name="Ran P.X."/>
            <person name="Zhong N.S."/>
            <person name="Liu Z.G."/>
            <person name="Tsui S.K.W."/>
        </authorList>
    </citation>
    <scope>NUCLEOTIDE SEQUENCE</scope>
    <source>
        <strain evidence="1">Derf</strain>
        <tissue evidence="1">Whole organism</tissue>
    </source>
</reference>
<name>A0A922LA32_DERFA</name>
<accession>A0A922LA32</accession>
<evidence type="ECO:0000313" key="1">
    <source>
        <dbReference type="EMBL" id="KAH9527888.1"/>
    </source>
</evidence>
<dbReference type="EMBL" id="ASGP02000001">
    <property type="protein sequence ID" value="KAH9527888.1"/>
    <property type="molecule type" value="Genomic_DNA"/>
</dbReference>
<dbReference type="AlphaFoldDB" id="A0A922LA32"/>
<comment type="caution">
    <text evidence="1">The sequence shown here is derived from an EMBL/GenBank/DDBJ whole genome shotgun (WGS) entry which is preliminary data.</text>
</comment>